<sequence>MTSEPLKTLYAIYGASGFGRGVMPLARAQLQAADLESAYELVFIDDAESAEWVNGQRVLSFDAFLALEATAKYVCIAIANSQIRERLVQKLEQHSLQHWSVWAATQIQMDDVQIGQGAVLCNHVHFSSNIRVGDFFHANYFSYVAHDCVIGNYVTFAPSVKCNGNVHIGDHAYIGAGAMLRQGTSTRPLMIGRGAVVGMGAVVIDDVPDGATVVGNPARIIKISRSGPSAC</sequence>
<dbReference type="InterPro" id="IPR041561">
    <property type="entry name" value="PglD_N"/>
</dbReference>
<dbReference type="EMBL" id="CP016896">
    <property type="protein sequence ID" value="APV36997.1"/>
    <property type="molecule type" value="Genomic_DNA"/>
</dbReference>
<evidence type="ECO:0000313" key="5">
    <source>
        <dbReference type="Proteomes" id="UP000185674"/>
    </source>
</evidence>
<proteinExistence type="inferred from homology"/>
<accession>A0A1P8ELB8</accession>
<protein>
    <submittedName>
        <fullName evidence="4">Acetyltransferase</fullName>
    </submittedName>
</protein>
<dbReference type="Pfam" id="PF17836">
    <property type="entry name" value="PglD_N"/>
    <property type="match status" value="1"/>
</dbReference>
<evidence type="ECO:0000256" key="2">
    <source>
        <dbReference type="PIRSR" id="PIRSR620019-1"/>
    </source>
</evidence>
<reference evidence="4 5" key="1">
    <citation type="submission" date="2016-08" db="EMBL/GenBank/DDBJ databases">
        <title>Complete genome sequence of Acinetobacter baylyi strain GFJ2.</title>
        <authorList>
            <person name="Tabata M."/>
            <person name="Kuboki S."/>
            <person name="Gibu N."/>
            <person name="Kinouchi Y."/>
            <person name="Vangnai A."/>
            <person name="Kasai D."/>
            <person name="Fukuda M."/>
        </authorList>
    </citation>
    <scope>NUCLEOTIDE SEQUENCE [LARGE SCALE GENOMIC DNA]</scope>
    <source>
        <strain evidence="4 5">GFJ2</strain>
    </source>
</reference>
<feature type="site" description="Increases basicity of active site His" evidence="2">
    <location>
        <position position="147"/>
    </location>
</feature>
<dbReference type="RefSeq" id="WP_076033319.1">
    <property type="nucleotide sequence ID" value="NZ_CP016896.1"/>
</dbReference>
<gene>
    <name evidence="4" type="ORF">BEN76_13635</name>
</gene>
<dbReference type="InterPro" id="IPR020019">
    <property type="entry name" value="AcTrfase_PglD-like"/>
</dbReference>
<dbReference type="CDD" id="cd03360">
    <property type="entry name" value="LbH_AT_putative"/>
    <property type="match status" value="1"/>
</dbReference>
<evidence type="ECO:0000259" key="3">
    <source>
        <dbReference type="Pfam" id="PF17836"/>
    </source>
</evidence>
<feature type="domain" description="PglD N-terminal" evidence="3">
    <location>
        <begin position="11"/>
        <end position="91"/>
    </location>
</feature>
<dbReference type="eggNOG" id="COG0110">
    <property type="taxonomic scope" value="Bacteria"/>
</dbReference>
<dbReference type="NCBIfam" id="TIGR03570">
    <property type="entry name" value="NeuD_NnaD"/>
    <property type="match status" value="1"/>
</dbReference>
<dbReference type="InterPro" id="IPR050179">
    <property type="entry name" value="Trans_hexapeptide_repeat"/>
</dbReference>
<dbReference type="PANTHER" id="PTHR43300:SF7">
    <property type="entry name" value="UDP-N-ACETYLBACILLOSAMINE N-ACETYLTRANSFERASE"/>
    <property type="match status" value="1"/>
</dbReference>
<dbReference type="GO" id="GO:0016740">
    <property type="term" value="F:transferase activity"/>
    <property type="evidence" value="ECO:0007669"/>
    <property type="project" value="UniProtKB-KW"/>
</dbReference>
<dbReference type="PANTHER" id="PTHR43300">
    <property type="entry name" value="ACETYLTRANSFERASE"/>
    <property type="match status" value="1"/>
</dbReference>
<evidence type="ECO:0000313" key="4">
    <source>
        <dbReference type="EMBL" id="APV36997.1"/>
    </source>
</evidence>
<dbReference type="STRING" id="487316.BEN76_13635"/>
<feature type="active site" description="Proton acceptor" evidence="2">
    <location>
        <position position="146"/>
    </location>
</feature>
<dbReference type="Gene3D" id="2.160.10.10">
    <property type="entry name" value="Hexapeptide repeat proteins"/>
    <property type="match status" value="1"/>
</dbReference>
<organism evidence="4 5">
    <name type="scientific">Acinetobacter soli</name>
    <dbReference type="NCBI Taxonomy" id="487316"/>
    <lineage>
        <taxon>Bacteria</taxon>
        <taxon>Pseudomonadati</taxon>
        <taxon>Pseudomonadota</taxon>
        <taxon>Gammaproteobacteria</taxon>
        <taxon>Moraxellales</taxon>
        <taxon>Moraxellaceae</taxon>
        <taxon>Acinetobacter</taxon>
    </lineage>
</organism>
<dbReference type="Gene3D" id="3.40.50.20">
    <property type="match status" value="1"/>
</dbReference>
<dbReference type="InterPro" id="IPR011004">
    <property type="entry name" value="Trimer_LpxA-like_sf"/>
</dbReference>
<dbReference type="AlphaFoldDB" id="A0A1P8ELB8"/>
<name>A0A1P8ELB8_9GAMM</name>
<comment type="similarity">
    <text evidence="1">Belongs to the transferase hexapeptide repeat family.</text>
</comment>
<dbReference type="KEGG" id="asol:BEN76_13635"/>
<evidence type="ECO:0000256" key="1">
    <source>
        <dbReference type="ARBA" id="ARBA00007274"/>
    </source>
</evidence>
<dbReference type="SUPFAM" id="SSF51161">
    <property type="entry name" value="Trimeric LpxA-like enzymes"/>
    <property type="match status" value="1"/>
</dbReference>
<dbReference type="Proteomes" id="UP000185674">
    <property type="component" value="Chromosome"/>
</dbReference>
<keyword evidence="4" id="KW-0808">Transferase</keyword>